<proteinExistence type="predicted"/>
<feature type="compositionally biased region" description="Polar residues" evidence="3">
    <location>
        <begin position="1071"/>
        <end position="1086"/>
    </location>
</feature>
<dbReference type="RefSeq" id="WP_327605962.1">
    <property type="nucleotide sequence ID" value="NZ_JARZFX010000001.1"/>
</dbReference>
<dbReference type="PANTHER" id="PTHR37813:SF1">
    <property type="entry name" value="FELS-2 PROPHAGE PROTEIN"/>
    <property type="match status" value="1"/>
</dbReference>
<keyword evidence="1" id="KW-1188">Viral release from host cell</keyword>
<gene>
    <name evidence="5" type="ORF">QGM71_02690</name>
</gene>
<feature type="domain" description="Phage tail tape measure protein" evidence="4">
    <location>
        <begin position="220"/>
        <end position="380"/>
    </location>
</feature>
<dbReference type="Pfam" id="PF10145">
    <property type="entry name" value="PhageMin_Tail"/>
    <property type="match status" value="1"/>
</dbReference>
<dbReference type="EMBL" id="JARZFX010000001">
    <property type="protein sequence ID" value="MEC5422397.1"/>
    <property type="molecule type" value="Genomic_DNA"/>
</dbReference>
<organism evidence="5 6">
    <name type="scientific">Virgibacillus tibetensis</name>
    <dbReference type="NCBI Taxonomy" id="3042313"/>
    <lineage>
        <taxon>Bacteria</taxon>
        <taxon>Bacillati</taxon>
        <taxon>Bacillota</taxon>
        <taxon>Bacilli</taxon>
        <taxon>Bacillales</taxon>
        <taxon>Bacillaceae</taxon>
        <taxon>Virgibacillus</taxon>
    </lineage>
</organism>
<keyword evidence="2" id="KW-0175">Coiled coil</keyword>
<dbReference type="PANTHER" id="PTHR37813">
    <property type="entry name" value="FELS-2 PROPHAGE PROTEIN"/>
    <property type="match status" value="1"/>
</dbReference>
<protein>
    <submittedName>
        <fullName evidence="5">Phage tail tape measure protein</fullName>
    </submittedName>
</protein>
<evidence type="ECO:0000313" key="5">
    <source>
        <dbReference type="EMBL" id="MEC5422397.1"/>
    </source>
</evidence>
<dbReference type="NCBIfam" id="TIGR01760">
    <property type="entry name" value="tape_meas_TP901"/>
    <property type="match status" value="1"/>
</dbReference>
<evidence type="ECO:0000256" key="2">
    <source>
        <dbReference type="SAM" id="Coils"/>
    </source>
</evidence>
<comment type="caution">
    <text evidence="5">The sequence shown here is derived from an EMBL/GenBank/DDBJ whole genome shotgun (WGS) entry which is preliminary data.</text>
</comment>
<evidence type="ECO:0000259" key="4">
    <source>
        <dbReference type="Pfam" id="PF10145"/>
    </source>
</evidence>
<evidence type="ECO:0000313" key="6">
    <source>
        <dbReference type="Proteomes" id="UP001335737"/>
    </source>
</evidence>
<evidence type="ECO:0000256" key="3">
    <source>
        <dbReference type="SAM" id="MobiDB-lite"/>
    </source>
</evidence>
<reference evidence="5 6" key="1">
    <citation type="journal article" date="2024" name="Int. J. Syst. Evol. Microbiol.">
        <title>Virgibacillus tibetensis sp. nov., isolated from salt lake on the Tibetan Plateau of China.</title>
        <authorList>
            <person name="Phurbu D."/>
            <person name="Liu Z.-X."/>
            <person name="Wang R."/>
            <person name="Zheng Y.-Y."/>
            <person name="Liu H.-C."/>
            <person name="Zhou Y.-G."/>
            <person name="Yu Y.-J."/>
            <person name="Li A.-H."/>
        </authorList>
    </citation>
    <scope>NUCLEOTIDE SEQUENCE [LARGE SCALE GENOMIC DNA]</scope>
    <source>
        <strain evidence="5 6">C22-A2</strain>
    </source>
</reference>
<feature type="region of interest" description="Disordered" evidence="3">
    <location>
        <begin position="1067"/>
        <end position="1086"/>
    </location>
</feature>
<feature type="region of interest" description="Disordered" evidence="3">
    <location>
        <begin position="1094"/>
        <end position="1123"/>
    </location>
</feature>
<sequence length="1123" mass="121636">MQRIEGLSIGLDLETMKVESGLTDLKSKMRLVNSEMKTNMSAFDRSDRSIGKYETRLQGLNKKLEVQAKVTDQARIHYEKMVAEHGEGSKEAEKAATAYNTQATALNNLERYVEGATEELEAMRKEQAFLESGMGKLTTGLDKFSGTMKRHGETLTTVGRTLSTRVTAPILAAGAAAIAASDQFDKAYRDIRVGTGATGDVLDGLEKSFDNVFTSVPDGADQVSNSLATLNTFTGATGESLEGLTTSVLDVSRLLKEDATTNSKAFGESLKQWQKPAEEGAGVLDYLFKLTQDYGVGLGELNGLLTSHGSVLNNAGFEMEESAHFMASLESNGIAVSRIMPGLNSAFRKWADEGKNSREELEKVVDTIAETEDKQKALSLATEVFGAQGAQRLMTAIRSKAIPAFEDLGSGAESAKGLISETAEETKTIGEEFAELKNNTMAALRPVGDILLNLAKDYLPPVVEGVTDLAKWFDELDDSTKKTILSTMGIAAALGPASLLLGSTFKVVGSLAGGLSKVTGIIGRSGGSGLLGRFALMGPGAATPVGLGILGIGALALKAYDLNKNMHELQDVSTETADAMMDQYQANIPLIDSFDELRQKSFLTNDEFARYLDLQTRLGNESDPDAIATIKDEMEQLQGKSGLSNKELDKMVGYNNTLTEKIPEATTQITEQGNRVADTTGKLKDYNQEIANMAKRELESELQKSLVNEIELREQIKEEQIELNRLTETEFALRDILKAHQDGNIDTLKESLLLEQESVEEAYREAVARGEVSTELSNKKAMMETLLALADMDIDKVRETLSETITLVDEQGELVAGKEADLNKTGEIVAKMVEYELIAAGINEETAAQAVKDAEVSGLLGDQLKSLRDQKDELYAQTDPALQLNDSFIDSVGAIDKQIHGLQTAKGNIQDLIGEAGEYNEELKKDIDKRMNLDVHPSIDDINRRVAAPVRKRVDMDVHAPRVHVPIAAYARGTKAGGHPGGLAITGDGGGRELISLPNGRNFLSPSTDTLLNLPKGTHVLPHRETERLLNTVPRYATGTSGWEGLIDNLRDSEFMKLLALVAKSVGGSAGSQSTTANQQPTNVDRGTNVTQHITIHSPEPLSPSETARRMKQASRQLAMEWR</sequence>
<dbReference type="InterPro" id="IPR010090">
    <property type="entry name" value="Phage_tape_meas"/>
</dbReference>
<name>A0ABU6KAN8_9BACI</name>
<dbReference type="Proteomes" id="UP001335737">
    <property type="component" value="Unassembled WGS sequence"/>
</dbReference>
<feature type="coiled-coil region" evidence="2">
    <location>
        <begin position="676"/>
        <end position="729"/>
    </location>
</feature>
<evidence type="ECO:0000256" key="1">
    <source>
        <dbReference type="ARBA" id="ARBA00022612"/>
    </source>
</evidence>
<keyword evidence="6" id="KW-1185">Reference proteome</keyword>
<accession>A0ABU6KAN8</accession>